<gene>
    <name evidence="5" type="ordered locus">Calkr_0482</name>
</gene>
<dbReference type="OrthoDB" id="9802066at2"/>
<evidence type="ECO:0000256" key="2">
    <source>
        <dbReference type="PROSITE-ProRule" id="PRU00169"/>
    </source>
</evidence>
<dbReference type="InterPro" id="IPR001789">
    <property type="entry name" value="Sig_transdc_resp-reg_receiver"/>
</dbReference>
<dbReference type="STRING" id="632335.Calkr_0482"/>
<organism evidence="5 6">
    <name type="scientific">Caldicellulosiruptor acetigenus (strain ATCC 700853 / DSM 12137 / I77R1B)</name>
    <name type="common">Caldicellulosiruptor kristjanssonii</name>
    <dbReference type="NCBI Taxonomy" id="632335"/>
    <lineage>
        <taxon>Bacteria</taxon>
        <taxon>Bacillati</taxon>
        <taxon>Bacillota</taxon>
        <taxon>Bacillota incertae sedis</taxon>
        <taxon>Caldicellulosiruptorales</taxon>
        <taxon>Caldicellulosiruptoraceae</taxon>
        <taxon>Caldicellulosiruptor</taxon>
    </lineage>
</organism>
<protein>
    <submittedName>
        <fullName evidence="5">Response regulator receiver protein</fullName>
    </submittedName>
</protein>
<dbReference type="HOGENOM" id="CLU_068631_0_0_9"/>
<dbReference type="PANTHER" id="PTHR44591">
    <property type="entry name" value="STRESS RESPONSE REGULATOR PROTEIN 1"/>
    <property type="match status" value="1"/>
</dbReference>
<dbReference type="SMART" id="SM00448">
    <property type="entry name" value="REC"/>
    <property type="match status" value="1"/>
</dbReference>
<keyword evidence="3" id="KW-0175">Coiled coil</keyword>
<sequence length="347" mass="40326">MGQYTVLFVDDEENILHSIKRALIDEEYRCLFANSGNEALKILEKEKVNVIVADMKMPEMDGLTLLKIVKQKYPKVVRVVLSGFTHLPQVLAAINQADIYRFITKPWSIEDELKVAINQALEYYKIQEEKEQLTKALEKRNEMYQNLLKTINNKMQEINNNNEILREIINSIISFFIQLCKMQKSIDNLIEVMLNAKNLLSRFILIMPISTEKFSPTRLKKDLKKDLSKPDKMLNSIVINIDSNCRNIIFESWYSIILFTVEEIIEWIGKNNIVETIKLMVSCNEENNKFIITIPISDSIDENLAMFLIILKFFTSKFEGNIRLDKVNGQNSIIIEFGMKTAEKIVN</sequence>
<evidence type="ECO:0000313" key="6">
    <source>
        <dbReference type="Proteomes" id="UP000009256"/>
    </source>
</evidence>
<reference evidence="5 6" key="2">
    <citation type="journal article" date="2011" name="J. Bacteriol.">
        <title>Complete genome sequences for the anaerobic, extremely thermophilic plant biomass-degrading bacteria Caldicellulosiruptor hydrothermalis, Caldicellulosiruptor kristjanssonii, Caldicellulosiruptor kronotskyensis, Caldicellulosiruptor owensenis, and Caldicellulosiruptor lactoaceticus.</title>
        <authorList>
            <person name="Blumer-Schuette S.E."/>
            <person name="Ozdemir I."/>
            <person name="Mistry D."/>
            <person name="Lucas S."/>
            <person name="Lapidus A."/>
            <person name="Cheng J.F."/>
            <person name="Goodwin L.A."/>
            <person name="Pitluck S."/>
            <person name="Land M.L."/>
            <person name="Hauser L.J."/>
            <person name="Woyke T."/>
            <person name="Mikhailova N."/>
            <person name="Pati A."/>
            <person name="Kyrpides N.C."/>
            <person name="Ivanova N."/>
            <person name="Detter J.C."/>
            <person name="Walston-Davenport K."/>
            <person name="Han S."/>
            <person name="Adams M.W."/>
            <person name="Kelly R.M."/>
        </authorList>
    </citation>
    <scope>NUCLEOTIDE SEQUENCE [LARGE SCALE GENOMIC DNA]</scope>
    <source>
        <strain evidence="6">ATCC 700853 / DSM 12137 / I77R1B</strain>
    </source>
</reference>
<evidence type="ECO:0000313" key="5">
    <source>
        <dbReference type="EMBL" id="ADQ40031.1"/>
    </source>
</evidence>
<dbReference type="Gene3D" id="3.40.50.2300">
    <property type="match status" value="1"/>
</dbReference>
<evidence type="ECO:0000256" key="1">
    <source>
        <dbReference type="ARBA" id="ARBA00022553"/>
    </source>
</evidence>
<dbReference type="RefSeq" id="WP_013431871.1">
    <property type="nucleotide sequence ID" value="NC_014721.1"/>
</dbReference>
<dbReference type="GO" id="GO:0000160">
    <property type="term" value="P:phosphorelay signal transduction system"/>
    <property type="evidence" value="ECO:0007669"/>
    <property type="project" value="InterPro"/>
</dbReference>
<dbReference type="InterPro" id="IPR050595">
    <property type="entry name" value="Bact_response_regulator"/>
</dbReference>
<dbReference type="InterPro" id="IPR011006">
    <property type="entry name" value="CheY-like_superfamily"/>
</dbReference>
<dbReference type="eggNOG" id="COG3437">
    <property type="taxonomic scope" value="Bacteria"/>
</dbReference>
<feature type="coiled-coil region" evidence="3">
    <location>
        <begin position="126"/>
        <end position="168"/>
    </location>
</feature>
<name>E4S9H7_CALA7</name>
<dbReference type="KEGG" id="cki:Calkr_0482"/>
<dbReference type="PANTHER" id="PTHR44591:SF19">
    <property type="entry name" value="TWO-COMPONENT RESPONSE REGULATOR-RELATED"/>
    <property type="match status" value="1"/>
</dbReference>
<accession>E4S9H7</accession>
<dbReference type="AlphaFoldDB" id="E4S9H7"/>
<dbReference type="Proteomes" id="UP000009256">
    <property type="component" value="Chromosome"/>
</dbReference>
<evidence type="ECO:0000256" key="3">
    <source>
        <dbReference type="SAM" id="Coils"/>
    </source>
</evidence>
<feature type="modified residue" description="4-aspartylphosphate" evidence="2">
    <location>
        <position position="54"/>
    </location>
</feature>
<dbReference type="PROSITE" id="PS50110">
    <property type="entry name" value="RESPONSE_REGULATORY"/>
    <property type="match status" value="1"/>
</dbReference>
<keyword evidence="1 2" id="KW-0597">Phosphoprotein</keyword>
<feature type="domain" description="Response regulatory" evidence="4">
    <location>
        <begin position="5"/>
        <end position="120"/>
    </location>
</feature>
<proteinExistence type="predicted"/>
<dbReference type="SUPFAM" id="SSF52172">
    <property type="entry name" value="CheY-like"/>
    <property type="match status" value="1"/>
</dbReference>
<dbReference type="EMBL" id="CP002326">
    <property type="protein sequence ID" value="ADQ40031.1"/>
    <property type="molecule type" value="Genomic_DNA"/>
</dbReference>
<dbReference type="CDD" id="cd17569">
    <property type="entry name" value="REC_HupR-like"/>
    <property type="match status" value="1"/>
</dbReference>
<keyword evidence="6" id="KW-1185">Reference proteome</keyword>
<dbReference type="Pfam" id="PF00072">
    <property type="entry name" value="Response_reg"/>
    <property type="match status" value="1"/>
</dbReference>
<evidence type="ECO:0000259" key="4">
    <source>
        <dbReference type="PROSITE" id="PS50110"/>
    </source>
</evidence>
<reference key="1">
    <citation type="submission" date="2010-11" db="EMBL/GenBank/DDBJ databases">
        <title>Complete sequence of chromosome of Caldicellulosiruptor kristjanssonii 177R1B.</title>
        <authorList>
            <consortium name="US DOE Joint Genome Institute"/>
            <person name="Lucas S."/>
            <person name="Copeland A."/>
            <person name="Lapidus A."/>
            <person name="Cheng J.-F."/>
            <person name="Bruce D."/>
            <person name="Goodwin L."/>
            <person name="Pitluck S."/>
            <person name="Davenport K."/>
            <person name="Detter J.C."/>
            <person name="Han C."/>
            <person name="Tapia R."/>
            <person name="Land M."/>
            <person name="Hauser L."/>
            <person name="Jeffries C."/>
            <person name="Kyrpides N."/>
            <person name="Ivanova N."/>
            <person name="Mikhailova N."/>
            <person name="Blumer-Schuette S.E."/>
            <person name="Kelly R.M."/>
            <person name="Woyke T."/>
        </authorList>
    </citation>
    <scope>NUCLEOTIDE SEQUENCE</scope>
    <source>
        <strain>177R1B</strain>
    </source>
</reference>